<dbReference type="AlphaFoldDB" id="A0A0N5AZN9"/>
<evidence type="ECO:0000259" key="2">
    <source>
        <dbReference type="PROSITE" id="PS50829"/>
    </source>
</evidence>
<accession>A0A0N5AZN9</accession>
<dbReference type="WBParaSite" id="SMUV_0001046601-mRNA-1">
    <property type="protein sequence ID" value="SMUV_0001046601-mRNA-1"/>
    <property type="gene ID" value="SMUV_0001046601"/>
</dbReference>
<name>A0A0N5AZN9_9BILA</name>
<feature type="compositionally biased region" description="Low complexity" evidence="1">
    <location>
        <begin position="140"/>
        <end position="150"/>
    </location>
</feature>
<dbReference type="Gene3D" id="3.30.1490.40">
    <property type="match status" value="1"/>
</dbReference>
<dbReference type="SUPFAM" id="SSF55277">
    <property type="entry name" value="GYF domain"/>
    <property type="match status" value="1"/>
</dbReference>
<evidence type="ECO:0000313" key="3">
    <source>
        <dbReference type="Proteomes" id="UP000046393"/>
    </source>
</evidence>
<dbReference type="InterPro" id="IPR003169">
    <property type="entry name" value="GYF"/>
</dbReference>
<dbReference type="Pfam" id="PF02213">
    <property type="entry name" value="GYF"/>
    <property type="match status" value="1"/>
</dbReference>
<evidence type="ECO:0000313" key="4">
    <source>
        <dbReference type="WBParaSite" id="SMUV_0001046601-mRNA-1"/>
    </source>
</evidence>
<dbReference type="Proteomes" id="UP000046393">
    <property type="component" value="Unplaced"/>
</dbReference>
<feature type="region of interest" description="Disordered" evidence="1">
    <location>
        <begin position="140"/>
        <end position="179"/>
    </location>
</feature>
<dbReference type="InterPro" id="IPR035445">
    <property type="entry name" value="GYF-like_dom_sf"/>
</dbReference>
<protein>
    <submittedName>
        <fullName evidence="4">GYF domain-containing protein</fullName>
    </submittedName>
</protein>
<dbReference type="PROSITE" id="PS50829">
    <property type="entry name" value="GYF"/>
    <property type="match status" value="1"/>
</dbReference>
<evidence type="ECO:0000256" key="1">
    <source>
        <dbReference type="SAM" id="MobiDB-lite"/>
    </source>
</evidence>
<dbReference type="STRING" id="451379.A0A0N5AZN9"/>
<organism evidence="3 4">
    <name type="scientific">Syphacia muris</name>
    <dbReference type="NCBI Taxonomy" id="451379"/>
    <lineage>
        <taxon>Eukaryota</taxon>
        <taxon>Metazoa</taxon>
        <taxon>Ecdysozoa</taxon>
        <taxon>Nematoda</taxon>
        <taxon>Chromadorea</taxon>
        <taxon>Rhabditida</taxon>
        <taxon>Spirurina</taxon>
        <taxon>Oxyuridomorpha</taxon>
        <taxon>Oxyuroidea</taxon>
        <taxon>Oxyuridae</taxon>
        <taxon>Syphacia</taxon>
    </lineage>
</organism>
<reference evidence="4" key="1">
    <citation type="submission" date="2017-02" db="UniProtKB">
        <authorList>
            <consortium name="WormBaseParasite"/>
        </authorList>
    </citation>
    <scope>IDENTIFICATION</scope>
</reference>
<proteinExistence type="predicted"/>
<sequence length="249" mass="27061">MNFISIAIYKRNESVITLLGPYSSLEMLNWRKSGYFSESMLMRTESEDRFHTLAEWTHYSNGQSPFLCLVNSFEQLINFNMGMQLSHMILAPTRAAGATGSFVVVPPPGGCPPPVSINGFSPNTPGFVAYSPSLMISHPPASSLPASQPLSQPPSEPVDDLPSTTSNTPDDSEAGWNPTNYIPTSNSVPCCWKNLGTEDAPWSVKKDAETTPLSEEKATIATQTEPVKVTMEEAARLLSDLFGTVVQVV</sequence>
<keyword evidence="3" id="KW-1185">Reference proteome</keyword>
<feature type="domain" description="GYF" evidence="2">
    <location>
        <begin position="4"/>
        <end position="54"/>
    </location>
</feature>